<comment type="subcellular location">
    <subcellularLocation>
        <location evidence="2">Nucleus</location>
    </subcellularLocation>
</comment>
<evidence type="ECO:0000259" key="9">
    <source>
        <dbReference type="Pfam" id="PF13359"/>
    </source>
</evidence>
<dbReference type="InterPro" id="IPR027806">
    <property type="entry name" value="HARBI1_dom"/>
</dbReference>
<protein>
    <submittedName>
        <fullName evidence="10">Antagonist of life heterochromatin protein 1-like 2</fullName>
    </submittedName>
</protein>
<dbReference type="AlphaFoldDB" id="A0A8J5JDP7"/>
<comment type="caution">
    <text evidence="10">The sequence shown here is derived from an EMBL/GenBank/DDBJ whole genome shotgun (WGS) entry which is preliminary data.</text>
</comment>
<dbReference type="PANTHER" id="PTHR22930">
    <property type="match status" value="1"/>
</dbReference>
<evidence type="ECO:0000256" key="1">
    <source>
        <dbReference type="ARBA" id="ARBA00001968"/>
    </source>
</evidence>
<dbReference type="GO" id="GO:0016787">
    <property type="term" value="F:hydrolase activity"/>
    <property type="evidence" value="ECO:0007669"/>
    <property type="project" value="UniProtKB-KW"/>
</dbReference>
<dbReference type="GO" id="GO:0046872">
    <property type="term" value="F:metal ion binding"/>
    <property type="evidence" value="ECO:0007669"/>
    <property type="project" value="UniProtKB-KW"/>
</dbReference>
<keyword evidence="7" id="KW-0539">Nucleus</keyword>
<dbReference type="EMBL" id="JAHLQT010039062">
    <property type="protein sequence ID" value="KAG7156527.1"/>
    <property type="molecule type" value="Genomic_DNA"/>
</dbReference>
<dbReference type="GO" id="GO:0004518">
    <property type="term" value="F:nuclease activity"/>
    <property type="evidence" value="ECO:0007669"/>
    <property type="project" value="UniProtKB-KW"/>
</dbReference>
<reference evidence="10" key="1">
    <citation type="journal article" date="2021" name="Sci. Adv.">
        <title>The American lobster genome reveals insights on longevity, neural, and immune adaptations.</title>
        <authorList>
            <person name="Polinski J.M."/>
            <person name="Zimin A.V."/>
            <person name="Clark K.F."/>
            <person name="Kohn A.B."/>
            <person name="Sadowski N."/>
            <person name="Timp W."/>
            <person name="Ptitsyn A."/>
            <person name="Khanna P."/>
            <person name="Romanova D.Y."/>
            <person name="Williams P."/>
            <person name="Greenwood S.J."/>
            <person name="Moroz L.L."/>
            <person name="Walt D.R."/>
            <person name="Bodnar A.G."/>
        </authorList>
    </citation>
    <scope>NUCLEOTIDE SEQUENCE</scope>
    <source>
        <strain evidence="10">GMGI-L3</strain>
    </source>
</reference>
<dbReference type="Proteomes" id="UP000747542">
    <property type="component" value="Unassembled WGS sequence"/>
</dbReference>
<keyword evidence="11" id="KW-1185">Reference proteome</keyword>
<dbReference type="Pfam" id="PF13359">
    <property type="entry name" value="DDE_Tnp_4"/>
    <property type="match status" value="1"/>
</dbReference>
<proteinExistence type="inferred from homology"/>
<gene>
    <name evidence="10" type="primary">ALP1-L2</name>
    <name evidence="10" type="ORF">Hamer_G006496</name>
</gene>
<feature type="domain" description="DDE Tnp4" evidence="9">
    <location>
        <begin position="490"/>
        <end position="643"/>
    </location>
</feature>
<comment type="similarity">
    <text evidence="3">Belongs to the HARBI1 family.</text>
</comment>
<organism evidence="10 11">
    <name type="scientific">Homarus americanus</name>
    <name type="common">American lobster</name>
    <dbReference type="NCBI Taxonomy" id="6706"/>
    <lineage>
        <taxon>Eukaryota</taxon>
        <taxon>Metazoa</taxon>
        <taxon>Ecdysozoa</taxon>
        <taxon>Arthropoda</taxon>
        <taxon>Crustacea</taxon>
        <taxon>Multicrustacea</taxon>
        <taxon>Malacostraca</taxon>
        <taxon>Eumalacostraca</taxon>
        <taxon>Eucarida</taxon>
        <taxon>Decapoda</taxon>
        <taxon>Pleocyemata</taxon>
        <taxon>Astacidea</taxon>
        <taxon>Nephropoidea</taxon>
        <taxon>Nephropidae</taxon>
        <taxon>Homarus</taxon>
    </lineage>
</organism>
<keyword evidence="4" id="KW-0540">Nuclease</keyword>
<evidence type="ECO:0000256" key="2">
    <source>
        <dbReference type="ARBA" id="ARBA00004123"/>
    </source>
</evidence>
<evidence type="ECO:0000256" key="8">
    <source>
        <dbReference type="SAM" id="MobiDB-lite"/>
    </source>
</evidence>
<dbReference type="InterPro" id="IPR045249">
    <property type="entry name" value="HARBI1-like"/>
</dbReference>
<keyword evidence="5" id="KW-0479">Metal-binding</keyword>
<sequence>MKAFTEASSRSVSRIVRVQKDQFLQPMEKGAWAAIGETCLLNGWCKLLPDTAPDFLGFEQDHLTWVLNRARALPGEGFEDLQSADIINLVEAAEQELPDSDILQLIDESPNDPGLEEEDEEHVEPSPTLTMSNLARILSLHQQLIDLISEADPSFERRETLTLNLTRGIAPYKQIYQERQATAKKPMFTTFFRGFSASPTPVPVPATPQHEEQQEPTPSPLGVTHAHASTPTVSDSDSGPDNPPSPPSPTTSEADTHTYDDDNDASSMDVDARLKQPTSWSNHTAKRTANPVHNQNKPSAVMDEGLLRMTMSTVTLAICVQGYIHSQRMKKNRNRQWIKSWMVKKSKNVHHNLVKMHLDDAGGFFECHGMYKENFQELLRLVSPFIQKLDTKFGQAISPEQCLSVTLRYLATGESCQSLEFQYRINHNSISSIIPEVCRALYTALKGTYLKLPTTSDEWQDVASTFYTLWNFPMCIGALDRKRFLVTKQPNSGSEYCTYKSHHSIIMLALVDANYKFLSVDIGAQGLASDAGDWDKCTLRGYLEENKLQIPAPASLPFSTVQSPYVIVGDDTFPLKTYLMKPYQGKNMTADKIIFNCRLSRARSVSETAFVILSTKFRVFQQPISLRPDCIKQIIFASVALHNYLRVNCRTPLAPELLEKEDINRGMLVSRHWQEAHLTEFEKLQAIGRGHSNDAKTVRENFKDYFMNRGRVPWQDRLAQ</sequence>
<accession>A0A8J5JDP7</accession>
<evidence type="ECO:0000256" key="4">
    <source>
        <dbReference type="ARBA" id="ARBA00022722"/>
    </source>
</evidence>
<dbReference type="GO" id="GO:0005634">
    <property type="term" value="C:nucleus"/>
    <property type="evidence" value="ECO:0007669"/>
    <property type="project" value="UniProtKB-SubCell"/>
</dbReference>
<evidence type="ECO:0000313" key="10">
    <source>
        <dbReference type="EMBL" id="KAG7156527.1"/>
    </source>
</evidence>
<comment type="cofactor">
    <cofactor evidence="1">
        <name>a divalent metal cation</name>
        <dbReference type="ChEBI" id="CHEBI:60240"/>
    </cofactor>
</comment>
<evidence type="ECO:0000256" key="7">
    <source>
        <dbReference type="ARBA" id="ARBA00023242"/>
    </source>
</evidence>
<evidence type="ECO:0000256" key="5">
    <source>
        <dbReference type="ARBA" id="ARBA00022723"/>
    </source>
</evidence>
<name>A0A8J5JDP7_HOMAM</name>
<evidence type="ECO:0000256" key="3">
    <source>
        <dbReference type="ARBA" id="ARBA00006958"/>
    </source>
</evidence>
<keyword evidence="6" id="KW-0378">Hydrolase</keyword>
<evidence type="ECO:0000313" key="11">
    <source>
        <dbReference type="Proteomes" id="UP000747542"/>
    </source>
</evidence>
<dbReference type="PANTHER" id="PTHR22930:SF269">
    <property type="entry name" value="NUCLEASE HARBI1-LIKE PROTEIN"/>
    <property type="match status" value="1"/>
</dbReference>
<evidence type="ECO:0000256" key="6">
    <source>
        <dbReference type="ARBA" id="ARBA00022801"/>
    </source>
</evidence>
<feature type="region of interest" description="Disordered" evidence="8">
    <location>
        <begin position="199"/>
        <end position="298"/>
    </location>
</feature>